<dbReference type="Proteomes" id="UP001153714">
    <property type="component" value="Chromosome 13"/>
</dbReference>
<feature type="domain" description="DUS-like FMN-binding" evidence="11">
    <location>
        <begin position="26"/>
        <end position="298"/>
    </location>
</feature>
<dbReference type="AlphaFoldDB" id="A0A9N9W9P7"/>
<keyword evidence="4" id="KW-0507">mRNA processing</keyword>
<dbReference type="InterPro" id="IPR018517">
    <property type="entry name" value="tRNA_hU_synthase_CS"/>
</dbReference>
<dbReference type="GO" id="GO:0102267">
    <property type="term" value="F:tRNA-dihydrouridine20b synthase activity"/>
    <property type="evidence" value="ECO:0007669"/>
    <property type="project" value="UniProtKB-ARBA"/>
</dbReference>
<dbReference type="FunFam" id="3.20.20.70:FF:000159">
    <property type="entry name" value="tRNA-dihydrouridine synthase 4"/>
    <property type="match status" value="1"/>
</dbReference>
<keyword evidence="2" id="KW-0285">Flavoprotein</keyword>
<dbReference type="Gene3D" id="3.20.20.70">
    <property type="entry name" value="Aldolase class I"/>
    <property type="match status" value="1"/>
</dbReference>
<evidence type="ECO:0000256" key="5">
    <source>
        <dbReference type="ARBA" id="ARBA00022694"/>
    </source>
</evidence>
<dbReference type="GO" id="GO:0050660">
    <property type="term" value="F:flavin adenine dinucleotide binding"/>
    <property type="evidence" value="ECO:0007669"/>
    <property type="project" value="InterPro"/>
</dbReference>
<evidence type="ECO:0000313" key="12">
    <source>
        <dbReference type="EMBL" id="CAG9785073.1"/>
    </source>
</evidence>
<dbReference type="PROSITE" id="PS01136">
    <property type="entry name" value="UPF0034"/>
    <property type="match status" value="1"/>
</dbReference>
<reference evidence="12" key="2">
    <citation type="submission" date="2022-10" db="EMBL/GenBank/DDBJ databases">
        <authorList>
            <consortium name="ENA_rothamsted_submissions"/>
            <consortium name="culmorum"/>
            <person name="King R."/>
        </authorList>
    </citation>
    <scope>NUCLEOTIDE SEQUENCE</scope>
</reference>
<evidence type="ECO:0000256" key="8">
    <source>
        <dbReference type="ARBA" id="ARBA00023027"/>
    </source>
</evidence>
<dbReference type="EMBL" id="OU893344">
    <property type="protein sequence ID" value="CAG9785073.1"/>
    <property type="molecule type" value="Genomic_DNA"/>
</dbReference>
<evidence type="ECO:0000256" key="6">
    <source>
        <dbReference type="ARBA" id="ARBA00022857"/>
    </source>
</evidence>
<dbReference type="SUPFAM" id="SSF51395">
    <property type="entry name" value="FMN-linked oxidoreductases"/>
    <property type="match status" value="1"/>
</dbReference>
<dbReference type="InterPro" id="IPR035587">
    <property type="entry name" value="DUS-like_FMN-bd"/>
</dbReference>
<keyword evidence="5" id="KW-0819">tRNA processing</keyword>
<sequence>MEFKIKQDILKLFESARNNNTFLKVCAPMVRYSKVQFRTLVKNYDTDLTFTPMILADSFCQNSKARCSEFSTTTNDTPLIVQFAANNVNDFVDASKLIYPYCDGVDLNCGCPQKWAMKDGYGSALLSKPDLIRDLVRSLKNSLPSSFSISVKIRILNDLKKSIDLCQQMEKCGITFLTVHGRTPLQKSGDSIDCNALKVICDSVHIPVIANGGVKSLKDADDLHSFVKCNGVMAASGILTNPALFSGTNRTPLSCVKLWRDLKDKDCDKITFQCYHHHLVFMLEKVLTKQQKVIFNHLSTFESVDDYLNKHVLDSNSFNNSELDIKHCLGDFISCQFPDEILLKHSKKCRGCGKSISYCVCKKYDSNDTDGYFFNSYVQCDDGLDYMDNSLFNEVL</sequence>
<dbReference type="GO" id="GO:0102266">
    <property type="term" value="F:tRNA-dihydrouridine20a synthase activity"/>
    <property type="evidence" value="ECO:0007669"/>
    <property type="project" value="UniProtKB-ARBA"/>
</dbReference>
<dbReference type="OrthoDB" id="9977870at2759"/>
<proteinExistence type="predicted"/>
<dbReference type="GO" id="GO:0006397">
    <property type="term" value="P:mRNA processing"/>
    <property type="evidence" value="ECO:0007669"/>
    <property type="project" value="UniProtKB-KW"/>
</dbReference>
<evidence type="ECO:0000256" key="2">
    <source>
        <dbReference type="ARBA" id="ARBA00022630"/>
    </source>
</evidence>
<evidence type="ECO:0000256" key="7">
    <source>
        <dbReference type="ARBA" id="ARBA00023002"/>
    </source>
</evidence>
<dbReference type="Pfam" id="PF01207">
    <property type="entry name" value="Dus"/>
    <property type="match status" value="1"/>
</dbReference>
<evidence type="ECO:0000256" key="9">
    <source>
        <dbReference type="ARBA" id="ARBA00071722"/>
    </source>
</evidence>
<dbReference type="PANTHER" id="PTHR11082:SF31">
    <property type="entry name" value="TRNA-DIHYDROURIDINE(20A_20B) SYNTHASE [NAD(P)+]-LIKE"/>
    <property type="match status" value="1"/>
</dbReference>
<reference evidence="12" key="1">
    <citation type="submission" date="2021-12" db="EMBL/GenBank/DDBJ databases">
        <authorList>
            <person name="King R."/>
        </authorList>
    </citation>
    <scope>NUCLEOTIDE SEQUENCE</scope>
</reference>
<comment type="cofactor">
    <cofactor evidence="1">
        <name>FMN</name>
        <dbReference type="ChEBI" id="CHEBI:58210"/>
    </cofactor>
</comment>
<gene>
    <name evidence="12" type="ORF">DIATSA_LOCUS3129</name>
</gene>
<dbReference type="InterPro" id="IPR013785">
    <property type="entry name" value="Aldolase_TIM"/>
</dbReference>
<keyword evidence="7" id="KW-0560">Oxidoreductase</keyword>
<keyword evidence="6" id="KW-0521">NADP</keyword>
<accession>A0A9N9W9P7</accession>
<evidence type="ECO:0000313" key="13">
    <source>
        <dbReference type="Proteomes" id="UP001153714"/>
    </source>
</evidence>
<evidence type="ECO:0000256" key="3">
    <source>
        <dbReference type="ARBA" id="ARBA00022643"/>
    </source>
</evidence>
<name>A0A9N9W9P7_9NEOP</name>
<keyword evidence="13" id="KW-1185">Reference proteome</keyword>
<keyword evidence="8" id="KW-0520">NAD</keyword>
<dbReference type="PANTHER" id="PTHR11082">
    <property type="entry name" value="TRNA-DIHYDROURIDINE SYNTHASE"/>
    <property type="match status" value="1"/>
</dbReference>
<evidence type="ECO:0000256" key="10">
    <source>
        <dbReference type="ARBA" id="ARBA00078338"/>
    </source>
</evidence>
<evidence type="ECO:0000259" key="11">
    <source>
        <dbReference type="Pfam" id="PF01207"/>
    </source>
</evidence>
<dbReference type="CDD" id="cd02801">
    <property type="entry name" value="DUS_like_FMN"/>
    <property type="match status" value="1"/>
</dbReference>
<evidence type="ECO:0000256" key="4">
    <source>
        <dbReference type="ARBA" id="ARBA00022664"/>
    </source>
</evidence>
<organism evidence="12 13">
    <name type="scientific">Diatraea saccharalis</name>
    <name type="common">sugarcane borer</name>
    <dbReference type="NCBI Taxonomy" id="40085"/>
    <lineage>
        <taxon>Eukaryota</taxon>
        <taxon>Metazoa</taxon>
        <taxon>Ecdysozoa</taxon>
        <taxon>Arthropoda</taxon>
        <taxon>Hexapoda</taxon>
        <taxon>Insecta</taxon>
        <taxon>Pterygota</taxon>
        <taxon>Neoptera</taxon>
        <taxon>Endopterygota</taxon>
        <taxon>Lepidoptera</taxon>
        <taxon>Glossata</taxon>
        <taxon>Ditrysia</taxon>
        <taxon>Pyraloidea</taxon>
        <taxon>Crambidae</taxon>
        <taxon>Crambinae</taxon>
        <taxon>Diatraea</taxon>
    </lineage>
</organism>
<protein>
    <recommendedName>
        <fullName evidence="9">tRNA-dihydrouridine(20a/20b) synthase [NAD(P)+]</fullName>
    </recommendedName>
    <alternativeName>
        <fullName evidence="10">tRNA-dihydrouridine synthase 4</fullName>
    </alternativeName>
</protein>
<evidence type="ECO:0000256" key="1">
    <source>
        <dbReference type="ARBA" id="ARBA00001917"/>
    </source>
</evidence>
<keyword evidence="3" id="KW-0288">FMN</keyword>